<dbReference type="Proteomes" id="UP000053424">
    <property type="component" value="Unassembled WGS sequence"/>
</dbReference>
<reference evidence="2 3" key="1">
    <citation type="submission" date="2014-04" db="EMBL/GenBank/DDBJ databases">
        <authorList>
            <consortium name="DOE Joint Genome Institute"/>
            <person name="Kuo A."/>
            <person name="Gay G."/>
            <person name="Dore J."/>
            <person name="Kohler A."/>
            <person name="Nagy L.G."/>
            <person name="Floudas D."/>
            <person name="Copeland A."/>
            <person name="Barry K.W."/>
            <person name="Cichocki N."/>
            <person name="Veneault-Fourrey C."/>
            <person name="LaButti K."/>
            <person name="Lindquist E.A."/>
            <person name="Lipzen A."/>
            <person name="Lundell T."/>
            <person name="Morin E."/>
            <person name="Murat C."/>
            <person name="Sun H."/>
            <person name="Tunlid A."/>
            <person name="Henrissat B."/>
            <person name="Grigoriev I.V."/>
            <person name="Hibbett D.S."/>
            <person name="Martin F."/>
            <person name="Nordberg H.P."/>
            <person name="Cantor M.N."/>
            <person name="Hua S.X."/>
        </authorList>
    </citation>
    <scope>NUCLEOTIDE SEQUENCE [LARGE SCALE GENOMIC DNA]</scope>
    <source>
        <strain evidence="3">h7</strain>
    </source>
</reference>
<dbReference type="EMBL" id="KN831801">
    <property type="protein sequence ID" value="KIM36893.1"/>
    <property type="molecule type" value="Genomic_DNA"/>
</dbReference>
<feature type="compositionally biased region" description="Polar residues" evidence="1">
    <location>
        <begin position="41"/>
        <end position="50"/>
    </location>
</feature>
<accession>A0A0C2XG55</accession>
<proteinExistence type="predicted"/>
<reference evidence="3" key="2">
    <citation type="submission" date="2015-01" db="EMBL/GenBank/DDBJ databases">
        <title>Evolutionary Origins and Diversification of the Mycorrhizal Mutualists.</title>
        <authorList>
            <consortium name="DOE Joint Genome Institute"/>
            <consortium name="Mycorrhizal Genomics Consortium"/>
            <person name="Kohler A."/>
            <person name="Kuo A."/>
            <person name="Nagy L.G."/>
            <person name="Floudas D."/>
            <person name="Copeland A."/>
            <person name="Barry K.W."/>
            <person name="Cichocki N."/>
            <person name="Veneault-Fourrey C."/>
            <person name="LaButti K."/>
            <person name="Lindquist E.A."/>
            <person name="Lipzen A."/>
            <person name="Lundell T."/>
            <person name="Morin E."/>
            <person name="Murat C."/>
            <person name="Riley R."/>
            <person name="Ohm R."/>
            <person name="Sun H."/>
            <person name="Tunlid A."/>
            <person name="Henrissat B."/>
            <person name="Grigoriev I.V."/>
            <person name="Hibbett D.S."/>
            <person name="Martin F."/>
        </authorList>
    </citation>
    <scope>NUCLEOTIDE SEQUENCE [LARGE SCALE GENOMIC DNA]</scope>
    <source>
        <strain evidence="3">h7</strain>
    </source>
</reference>
<organism evidence="2 3">
    <name type="scientific">Hebeloma cylindrosporum</name>
    <dbReference type="NCBI Taxonomy" id="76867"/>
    <lineage>
        <taxon>Eukaryota</taxon>
        <taxon>Fungi</taxon>
        <taxon>Dikarya</taxon>
        <taxon>Basidiomycota</taxon>
        <taxon>Agaricomycotina</taxon>
        <taxon>Agaricomycetes</taxon>
        <taxon>Agaricomycetidae</taxon>
        <taxon>Agaricales</taxon>
        <taxon>Agaricineae</taxon>
        <taxon>Hymenogastraceae</taxon>
        <taxon>Hebeloma</taxon>
    </lineage>
</organism>
<gene>
    <name evidence="2" type="ORF">M413DRAFT_31290</name>
</gene>
<evidence type="ECO:0000313" key="3">
    <source>
        <dbReference type="Proteomes" id="UP000053424"/>
    </source>
</evidence>
<evidence type="ECO:0000256" key="1">
    <source>
        <dbReference type="SAM" id="MobiDB-lite"/>
    </source>
</evidence>
<protein>
    <submittedName>
        <fullName evidence="2">Uncharacterized protein</fullName>
    </submittedName>
</protein>
<feature type="region of interest" description="Disordered" evidence="1">
    <location>
        <begin position="21"/>
        <end position="127"/>
    </location>
</feature>
<name>A0A0C2XG55_HEBCY</name>
<dbReference type="AlphaFoldDB" id="A0A0C2XG55"/>
<feature type="compositionally biased region" description="Basic and acidic residues" evidence="1">
    <location>
        <begin position="54"/>
        <end position="80"/>
    </location>
</feature>
<dbReference type="HOGENOM" id="CLU_1970831_0_0_1"/>
<sequence length="127" mass="14166">MGGRNSFKSQPFGRSFMNYDKIEKEPDLEPTVLVGDRDFSTIGSDTPSRSSKARPPESLREYQQNEHALKRQKKECKQEDISNSVRLGRAVAGGGPSRRSFRREESSTRPCPSMVLPAALPSSSYIS</sequence>
<keyword evidence="3" id="KW-1185">Reference proteome</keyword>
<evidence type="ECO:0000313" key="2">
    <source>
        <dbReference type="EMBL" id="KIM36893.1"/>
    </source>
</evidence>